<dbReference type="Proteomes" id="UP000054359">
    <property type="component" value="Unassembled WGS sequence"/>
</dbReference>
<evidence type="ECO:0000313" key="3">
    <source>
        <dbReference type="Proteomes" id="UP000054359"/>
    </source>
</evidence>
<dbReference type="EMBL" id="KK116109">
    <property type="protein sequence ID" value="KFM66845.1"/>
    <property type="molecule type" value="Genomic_DNA"/>
</dbReference>
<name>A0A087TP06_STEMI</name>
<organism evidence="2 3">
    <name type="scientific">Stegodyphus mimosarum</name>
    <name type="common">African social velvet spider</name>
    <dbReference type="NCBI Taxonomy" id="407821"/>
    <lineage>
        <taxon>Eukaryota</taxon>
        <taxon>Metazoa</taxon>
        <taxon>Ecdysozoa</taxon>
        <taxon>Arthropoda</taxon>
        <taxon>Chelicerata</taxon>
        <taxon>Arachnida</taxon>
        <taxon>Araneae</taxon>
        <taxon>Araneomorphae</taxon>
        <taxon>Entelegynae</taxon>
        <taxon>Eresoidea</taxon>
        <taxon>Eresidae</taxon>
        <taxon>Stegodyphus</taxon>
    </lineage>
</organism>
<keyword evidence="3" id="KW-1185">Reference proteome</keyword>
<keyword evidence="1" id="KW-0812">Transmembrane</keyword>
<evidence type="ECO:0000313" key="2">
    <source>
        <dbReference type="EMBL" id="KFM66845.1"/>
    </source>
</evidence>
<evidence type="ECO:0000256" key="1">
    <source>
        <dbReference type="SAM" id="Phobius"/>
    </source>
</evidence>
<gene>
    <name evidence="2" type="ORF">X975_21474</name>
</gene>
<keyword evidence="1" id="KW-1133">Transmembrane helix</keyword>
<keyword evidence="1" id="KW-0472">Membrane</keyword>
<reference evidence="2 3" key="1">
    <citation type="submission" date="2013-11" db="EMBL/GenBank/DDBJ databases">
        <title>Genome sequencing of Stegodyphus mimosarum.</title>
        <authorList>
            <person name="Bechsgaard J."/>
        </authorList>
    </citation>
    <scope>NUCLEOTIDE SEQUENCE [LARGE SCALE GENOMIC DNA]</scope>
</reference>
<proteinExistence type="predicted"/>
<dbReference type="AlphaFoldDB" id="A0A087TP06"/>
<feature type="non-terminal residue" evidence="2">
    <location>
        <position position="48"/>
    </location>
</feature>
<accession>A0A087TP06</accession>
<feature type="transmembrane region" description="Helical" evidence="1">
    <location>
        <begin position="6"/>
        <end position="26"/>
    </location>
</feature>
<protein>
    <submittedName>
        <fullName evidence="2">Uncharacterized protein</fullName>
    </submittedName>
</protein>
<sequence>MQHLNLHQHTVLIPVLGQIILLSIKLNRLPISSKKKKRDFNAVSVLEL</sequence>